<dbReference type="InterPro" id="IPR036390">
    <property type="entry name" value="WH_DNA-bd_sf"/>
</dbReference>
<dbReference type="EMBL" id="BMXI01000003">
    <property type="protein sequence ID" value="GHC46765.1"/>
    <property type="molecule type" value="Genomic_DNA"/>
</dbReference>
<organism evidence="5 6">
    <name type="scientific">Roseibacillus persicicus</name>
    <dbReference type="NCBI Taxonomy" id="454148"/>
    <lineage>
        <taxon>Bacteria</taxon>
        <taxon>Pseudomonadati</taxon>
        <taxon>Verrucomicrobiota</taxon>
        <taxon>Verrucomicrobiia</taxon>
        <taxon>Verrucomicrobiales</taxon>
        <taxon>Verrucomicrobiaceae</taxon>
        <taxon>Roseibacillus</taxon>
    </lineage>
</organism>
<evidence type="ECO:0000313" key="6">
    <source>
        <dbReference type="Proteomes" id="UP000644507"/>
    </source>
</evidence>
<keyword evidence="1" id="KW-0805">Transcription regulation</keyword>
<dbReference type="CDD" id="cd00090">
    <property type="entry name" value="HTH_ARSR"/>
    <property type="match status" value="1"/>
</dbReference>
<feature type="domain" description="HTH arsR-type" evidence="4">
    <location>
        <begin position="11"/>
        <end position="105"/>
    </location>
</feature>
<dbReference type="GO" id="GO:0003677">
    <property type="term" value="F:DNA binding"/>
    <property type="evidence" value="ECO:0007669"/>
    <property type="project" value="UniProtKB-KW"/>
</dbReference>
<dbReference type="RefSeq" id="WP_189568011.1">
    <property type="nucleotide sequence ID" value="NZ_BMXI01000003.1"/>
</dbReference>
<keyword evidence="3" id="KW-0804">Transcription</keyword>
<evidence type="ECO:0000259" key="4">
    <source>
        <dbReference type="PROSITE" id="PS50987"/>
    </source>
</evidence>
<comment type="caution">
    <text evidence="5">The sequence shown here is derived from an EMBL/GenBank/DDBJ whole genome shotgun (WGS) entry which is preliminary data.</text>
</comment>
<dbReference type="SMART" id="SM00418">
    <property type="entry name" value="HTH_ARSR"/>
    <property type="match status" value="1"/>
</dbReference>
<sequence length="115" mass="12614">MSAKKKAGGQITPEGLEKLASVFRVFSEAGRLALLQELKNREMTVGELVDSAGIGQAGVSKHLKMMFDAGILSRRKDGTKVYYAVSDPMVYELCDLVCGKLVREQEAMKAIEYVI</sequence>
<dbReference type="Pfam" id="PF01022">
    <property type="entry name" value="HTH_5"/>
    <property type="match status" value="1"/>
</dbReference>
<dbReference type="PRINTS" id="PR00778">
    <property type="entry name" value="HTHARSR"/>
</dbReference>
<reference evidence="5" key="1">
    <citation type="journal article" date="2014" name="Int. J. Syst. Evol. Microbiol.">
        <title>Complete genome sequence of Corynebacterium casei LMG S-19264T (=DSM 44701T), isolated from a smear-ripened cheese.</title>
        <authorList>
            <consortium name="US DOE Joint Genome Institute (JGI-PGF)"/>
            <person name="Walter F."/>
            <person name="Albersmeier A."/>
            <person name="Kalinowski J."/>
            <person name="Ruckert C."/>
        </authorList>
    </citation>
    <scope>NUCLEOTIDE SEQUENCE</scope>
    <source>
        <strain evidence="5">KCTC 12988</strain>
    </source>
</reference>
<gene>
    <name evidence="5" type="ORF">GCM10007100_10530</name>
</gene>
<name>A0A918TIR0_9BACT</name>
<dbReference type="Proteomes" id="UP000644507">
    <property type="component" value="Unassembled WGS sequence"/>
</dbReference>
<evidence type="ECO:0000256" key="3">
    <source>
        <dbReference type="ARBA" id="ARBA00023163"/>
    </source>
</evidence>
<dbReference type="SUPFAM" id="SSF46785">
    <property type="entry name" value="Winged helix' DNA-binding domain"/>
    <property type="match status" value="1"/>
</dbReference>
<dbReference type="AlphaFoldDB" id="A0A918TIR0"/>
<evidence type="ECO:0000256" key="1">
    <source>
        <dbReference type="ARBA" id="ARBA00023015"/>
    </source>
</evidence>
<accession>A0A918TIR0</accession>
<dbReference type="InterPro" id="IPR051011">
    <property type="entry name" value="Metal_resp_trans_reg"/>
</dbReference>
<protein>
    <submittedName>
        <fullName evidence="5">Transcriptional regulator</fullName>
    </submittedName>
</protein>
<keyword evidence="6" id="KW-1185">Reference proteome</keyword>
<keyword evidence="2" id="KW-0238">DNA-binding</keyword>
<dbReference type="PANTHER" id="PTHR43132">
    <property type="entry name" value="ARSENICAL RESISTANCE OPERON REPRESSOR ARSR-RELATED"/>
    <property type="match status" value="1"/>
</dbReference>
<dbReference type="GO" id="GO:0003700">
    <property type="term" value="F:DNA-binding transcription factor activity"/>
    <property type="evidence" value="ECO:0007669"/>
    <property type="project" value="InterPro"/>
</dbReference>
<dbReference type="InterPro" id="IPR001845">
    <property type="entry name" value="HTH_ArsR_DNA-bd_dom"/>
</dbReference>
<evidence type="ECO:0000313" key="5">
    <source>
        <dbReference type="EMBL" id="GHC46765.1"/>
    </source>
</evidence>
<proteinExistence type="predicted"/>
<dbReference type="PROSITE" id="PS50987">
    <property type="entry name" value="HTH_ARSR_2"/>
    <property type="match status" value="1"/>
</dbReference>
<dbReference type="PANTHER" id="PTHR43132:SF9">
    <property type="entry name" value="ARSR FAMILY TRANSCRIPTIONAL REGULATORY PROTEIN"/>
    <property type="match status" value="1"/>
</dbReference>
<dbReference type="InterPro" id="IPR011991">
    <property type="entry name" value="ArsR-like_HTH"/>
</dbReference>
<dbReference type="NCBIfam" id="NF033788">
    <property type="entry name" value="HTH_metalloreg"/>
    <property type="match status" value="1"/>
</dbReference>
<evidence type="ECO:0000256" key="2">
    <source>
        <dbReference type="ARBA" id="ARBA00023125"/>
    </source>
</evidence>
<dbReference type="InterPro" id="IPR036388">
    <property type="entry name" value="WH-like_DNA-bd_sf"/>
</dbReference>
<dbReference type="Gene3D" id="1.10.10.10">
    <property type="entry name" value="Winged helix-like DNA-binding domain superfamily/Winged helix DNA-binding domain"/>
    <property type="match status" value="1"/>
</dbReference>
<reference evidence="5" key="2">
    <citation type="submission" date="2020-09" db="EMBL/GenBank/DDBJ databases">
        <authorList>
            <person name="Sun Q."/>
            <person name="Kim S."/>
        </authorList>
    </citation>
    <scope>NUCLEOTIDE SEQUENCE</scope>
    <source>
        <strain evidence="5">KCTC 12988</strain>
    </source>
</reference>